<dbReference type="AlphaFoldDB" id="A0A4R1Q1N9"/>
<evidence type="ECO:0000313" key="1">
    <source>
        <dbReference type="EMBL" id="TCL38874.1"/>
    </source>
</evidence>
<organism evidence="1 2">
    <name type="scientific">Anaerospora hongkongensis</name>
    <dbReference type="NCBI Taxonomy" id="244830"/>
    <lineage>
        <taxon>Bacteria</taxon>
        <taxon>Bacillati</taxon>
        <taxon>Bacillota</taxon>
        <taxon>Negativicutes</taxon>
        <taxon>Selenomonadales</taxon>
        <taxon>Sporomusaceae</taxon>
        <taxon>Anaerospora</taxon>
    </lineage>
</organism>
<evidence type="ECO:0000313" key="2">
    <source>
        <dbReference type="Proteomes" id="UP000295063"/>
    </source>
</evidence>
<gene>
    <name evidence="1" type="ORF">EV210_103358</name>
</gene>
<dbReference type="Proteomes" id="UP000295063">
    <property type="component" value="Unassembled WGS sequence"/>
</dbReference>
<name>A0A4R1Q1N9_9FIRM</name>
<accession>A0A4R1Q1N9</accession>
<proteinExistence type="predicted"/>
<protein>
    <submittedName>
        <fullName evidence="1">Uncharacterized protein</fullName>
    </submittedName>
</protein>
<dbReference type="RefSeq" id="WP_132077302.1">
    <property type="nucleotide sequence ID" value="NZ_SLUI01000003.1"/>
</dbReference>
<reference evidence="1 2" key="1">
    <citation type="submission" date="2019-03" db="EMBL/GenBank/DDBJ databases">
        <title>Genomic Encyclopedia of Type Strains, Phase IV (KMG-IV): sequencing the most valuable type-strain genomes for metagenomic binning, comparative biology and taxonomic classification.</title>
        <authorList>
            <person name="Goeker M."/>
        </authorList>
    </citation>
    <scope>NUCLEOTIDE SEQUENCE [LARGE SCALE GENOMIC DNA]</scope>
    <source>
        <strain evidence="1 2">DSM 15969</strain>
    </source>
</reference>
<keyword evidence="2" id="KW-1185">Reference proteome</keyword>
<sequence>MRIVTLNKYMREEIDEFINENQCIEVIERPSGIYNMLEWLMPSAIVVYLTKPFFEAFFTEAGKDAYDLFKSSLKKFVRKIKLKNEFCYCVTTNKQTETRKLDFYYKLGNVRLKFLLYNSLDADVQVVAVEKIIEFIKPDCEQDLIIKIEKFQKQNRFSQHEIFLEYHPEREQWEFIDVFERIMEQQRKARSVNS</sequence>
<comment type="caution">
    <text evidence="1">The sequence shown here is derived from an EMBL/GenBank/DDBJ whole genome shotgun (WGS) entry which is preliminary data.</text>
</comment>
<dbReference type="OrthoDB" id="7030237at2"/>
<dbReference type="EMBL" id="SLUI01000003">
    <property type="protein sequence ID" value="TCL38874.1"/>
    <property type="molecule type" value="Genomic_DNA"/>
</dbReference>